<keyword evidence="3" id="KW-0646">Protease inhibitor</keyword>
<dbReference type="InterPro" id="IPR036058">
    <property type="entry name" value="Kazal_dom_sf"/>
</dbReference>
<organism evidence="7 8">
    <name type="scientific">Sus scrofa</name>
    <name type="common">Pig</name>
    <dbReference type="NCBI Taxonomy" id="9823"/>
    <lineage>
        <taxon>Eukaryota</taxon>
        <taxon>Metazoa</taxon>
        <taxon>Chordata</taxon>
        <taxon>Craniata</taxon>
        <taxon>Vertebrata</taxon>
        <taxon>Euteleostomi</taxon>
        <taxon>Mammalia</taxon>
        <taxon>Eutheria</taxon>
        <taxon>Laurasiatheria</taxon>
        <taxon>Artiodactyla</taxon>
        <taxon>Suina</taxon>
        <taxon>Suidae</taxon>
        <taxon>Sus</taxon>
    </lineage>
</organism>
<dbReference type="FunFam" id="3.30.60.30:FF:000037">
    <property type="entry name" value="Ovomucoid"/>
    <property type="match status" value="1"/>
</dbReference>
<dbReference type="CDD" id="cd00104">
    <property type="entry name" value="KAZAL_FS"/>
    <property type="match status" value="1"/>
</dbReference>
<dbReference type="PROSITE" id="PS51465">
    <property type="entry name" value="KAZAL_2"/>
    <property type="match status" value="2"/>
</dbReference>
<reference evidence="7" key="2">
    <citation type="journal article" date="2020" name="Gigascience">
        <title>An improved pig reference genome sequence to enable pig genetics and genomics research.</title>
        <authorList>
            <person name="Warr A."/>
            <person name="Affara N."/>
            <person name="Aken B."/>
            <person name="Beiki H."/>
            <person name="Bickhart D.M."/>
            <person name="Billis K."/>
            <person name="Chow W."/>
            <person name="Eory L."/>
            <person name="Finlayson H.A."/>
            <person name="Flicek P."/>
            <person name="Giron C.G."/>
            <person name="Griffin D.K."/>
            <person name="Hall R."/>
            <person name="Hannum G."/>
            <person name="Hourlier T."/>
            <person name="Howe K."/>
            <person name="Hume D.A."/>
            <person name="Izuogu O."/>
            <person name="Kim K."/>
            <person name="Koren S."/>
            <person name="Liu H."/>
            <person name="Manchanda N."/>
            <person name="Martin F.J."/>
            <person name="Nonneman D.J."/>
            <person name="O'Connor R.E."/>
            <person name="Phillippy A.M."/>
            <person name="Rohrer G.A."/>
            <person name="Rosen B.D."/>
            <person name="Rund L.A."/>
            <person name="Sargent C.A."/>
            <person name="Schook L.B."/>
            <person name="Schroeder S.G."/>
            <person name="Schwartz A.S."/>
            <person name="Skinner B.M."/>
            <person name="Talbot R."/>
            <person name="Tseng E."/>
            <person name="Tuggle C.K."/>
            <person name="Watson M."/>
            <person name="Smith T.P.L."/>
            <person name="Archibald A.L."/>
        </authorList>
    </citation>
    <scope>NUCLEOTIDE SEQUENCE [LARGE SCALE GENOMIC DNA]</scope>
    <source>
        <strain evidence="7">Duroc</strain>
    </source>
</reference>
<dbReference type="ExpressionAtlas" id="A0A5G2QVE1">
    <property type="expression patterns" value="baseline and differential"/>
</dbReference>
<keyword evidence="4" id="KW-0722">Serine protease inhibitor</keyword>
<dbReference type="PANTHER" id="PTHR47729">
    <property type="entry name" value="SERINE PEPTIDASE INHIBITOR, KAZAL TYPE 2, TANDEM DUPLICATE 1-RELATED"/>
    <property type="match status" value="1"/>
</dbReference>
<dbReference type="Proteomes" id="UP000008227">
    <property type="component" value="Chromosome 2"/>
</dbReference>
<evidence type="ECO:0000256" key="4">
    <source>
        <dbReference type="ARBA" id="ARBA00022900"/>
    </source>
</evidence>
<evidence type="ECO:0000313" key="8">
    <source>
        <dbReference type="Proteomes" id="UP000008227"/>
    </source>
</evidence>
<proteinExistence type="evidence at protein level"/>
<evidence type="ECO:0000256" key="3">
    <source>
        <dbReference type="ARBA" id="ARBA00022690"/>
    </source>
</evidence>
<evidence type="ECO:0000256" key="1">
    <source>
        <dbReference type="ARBA" id="ARBA00004613"/>
    </source>
</evidence>
<dbReference type="PANTHER" id="PTHR47729:SF1">
    <property type="entry name" value="OVOMUCOID-LIKE-RELATED"/>
    <property type="match status" value="1"/>
</dbReference>
<evidence type="ECO:0000313" key="7">
    <source>
        <dbReference type="Ensembl" id="ENSSSCP00000062147.1"/>
    </source>
</evidence>
<keyword evidence="2" id="KW-0964">Secreted</keyword>
<dbReference type="PROSITE" id="PS00282">
    <property type="entry name" value="KAZAL_1"/>
    <property type="match status" value="1"/>
</dbReference>
<comment type="subcellular location">
    <subcellularLocation>
        <location evidence="1">Secreted</location>
    </subcellularLocation>
</comment>
<feature type="domain" description="Kazal-like" evidence="6">
    <location>
        <begin position="94"/>
        <end position="143"/>
    </location>
</feature>
<reference evidence="8" key="1">
    <citation type="submission" date="2009-11" db="EMBL/GenBank/DDBJ databases">
        <authorList>
            <consortium name="Porcine genome sequencing project"/>
        </authorList>
    </citation>
    <scope>NUCLEOTIDE SEQUENCE [LARGE SCALE GENOMIC DNA]</scope>
    <source>
        <strain evidence="8">Duroc</strain>
    </source>
</reference>
<feature type="domain" description="Kazal-like" evidence="6">
    <location>
        <begin position="33"/>
        <end position="93"/>
    </location>
</feature>
<dbReference type="InterPro" id="IPR051597">
    <property type="entry name" value="Bifunctional_prot_inhibitor"/>
</dbReference>
<keyword evidence="5" id="KW-1015">Disulfide bond</keyword>
<dbReference type="Ensembl" id="ENSSSCT00000068655.2">
    <property type="protein sequence ID" value="ENSSSCP00000062147.1"/>
    <property type="gene ID" value="ENSSSCG00000038182.3"/>
</dbReference>
<evidence type="ECO:0000256" key="2">
    <source>
        <dbReference type="ARBA" id="ARBA00022525"/>
    </source>
</evidence>
<dbReference type="SUPFAM" id="SSF100895">
    <property type="entry name" value="Kazal-type serine protease inhibitors"/>
    <property type="match status" value="2"/>
</dbReference>
<sequence>KVEEASTLNHPYENEGRAKGRYLLLLFRVLFLSQLQVDCTKYGGKGASVACTREWKPICGIDQKTYSSECIFCFLSQERGLELRKLHDGECRQVECTQYSEICTMEYLPHCGSDGVVYGNKCSFCNAAVKSRGTLFFVKYGLC</sequence>
<dbReference type="InParanoid" id="A0A5G2QVE1"/>
<dbReference type="Pfam" id="PF00050">
    <property type="entry name" value="Kazal_1"/>
    <property type="match status" value="2"/>
</dbReference>
<evidence type="ECO:0000256" key="5">
    <source>
        <dbReference type="ARBA" id="ARBA00023157"/>
    </source>
</evidence>
<dbReference type="STRING" id="9823.ENSSSCP00000062147"/>
<dbReference type="GeneTree" id="ENSGT00520000060726"/>
<dbReference type="InterPro" id="IPR002350">
    <property type="entry name" value="Kazal_dom"/>
</dbReference>
<dbReference type="GO" id="GO:0004867">
    <property type="term" value="F:serine-type endopeptidase inhibitor activity"/>
    <property type="evidence" value="ECO:0007669"/>
    <property type="project" value="UniProtKB-KW"/>
</dbReference>
<reference evidence="7" key="4">
    <citation type="submission" date="2025-09" db="UniProtKB">
        <authorList>
            <consortium name="Ensembl"/>
        </authorList>
    </citation>
    <scope>IDENTIFICATION</scope>
</reference>
<dbReference type="AlphaFoldDB" id="A0A5G2QVE1"/>
<keyword evidence="8" id="KW-1185">Reference proteome</keyword>
<evidence type="ECO:0007829" key="9">
    <source>
        <dbReference type="PeptideAtlas" id="A0A5G2QVE1"/>
    </source>
</evidence>
<gene>
    <name evidence="7" type="primary">LOC100739218</name>
</gene>
<name>A0A5G2QVE1_PIG</name>
<dbReference type="Bgee" id="ENSSSCG00000038182">
    <property type="expression patterns" value="Expressed in duodenum and 21 other cell types or tissues"/>
</dbReference>
<evidence type="ECO:0000259" key="6">
    <source>
        <dbReference type="PROSITE" id="PS51465"/>
    </source>
</evidence>
<protein>
    <recommendedName>
        <fullName evidence="6">Kazal-like domain-containing protein</fullName>
    </recommendedName>
</protein>
<dbReference type="Gene3D" id="3.30.60.30">
    <property type="match status" value="2"/>
</dbReference>
<reference evidence="7" key="3">
    <citation type="submission" date="2025-08" db="UniProtKB">
        <authorList>
            <consortium name="Ensembl"/>
        </authorList>
    </citation>
    <scope>IDENTIFICATION</scope>
</reference>
<accession>A0A5G2QVE1</accession>
<keyword evidence="9" id="KW-1267">Proteomics identification</keyword>
<dbReference type="SMART" id="SM00280">
    <property type="entry name" value="KAZAL"/>
    <property type="match status" value="2"/>
</dbReference>
<dbReference type="GO" id="GO:0005576">
    <property type="term" value="C:extracellular region"/>
    <property type="evidence" value="ECO:0007669"/>
    <property type="project" value="UniProtKB-SubCell"/>
</dbReference>